<feature type="region of interest" description="Disordered" evidence="1">
    <location>
        <begin position="1"/>
        <end position="39"/>
    </location>
</feature>
<proteinExistence type="predicted"/>
<gene>
    <name evidence="2" type="ORF">CEPIT_LOCUS7441</name>
</gene>
<feature type="compositionally biased region" description="Basic and acidic residues" evidence="1">
    <location>
        <begin position="1"/>
        <end position="10"/>
    </location>
</feature>
<dbReference type="Pfam" id="PF04398">
    <property type="entry name" value="DUF538"/>
    <property type="match status" value="1"/>
</dbReference>
<dbReference type="InterPro" id="IPR007493">
    <property type="entry name" value="DUF538"/>
</dbReference>
<dbReference type="SUPFAM" id="SSF141562">
    <property type="entry name" value="At5g01610-like"/>
    <property type="match status" value="1"/>
</dbReference>
<keyword evidence="3" id="KW-1185">Reference proteome</keyword>
<dbReference type="AlphaFoldDB" id="A0AAV0CPX8"/>
<name>A0AAV0CPX8_9ASTE</name>
<sequence length="112" mass="12680">MRELRRRETETAAPILKQNFPQKAQPSLESDINSHEVSPHHLHPVSPYFPVYTAALIQDVLRSNGFPFNLIPKKVSNYNLSETGLLELFLEGPCWTKFNLTHLTTVSPAPKA</sequence>
<evidence type="ECO:0000313" key="2">
    <source>
        <dbReference type="EMBL" id="CAH9080808.1"/>
    </source>
</evidence>
<dbReference type="Proteomes" id="UP001152523">
    <property type="component" value="Unassembled WGS sequence"/>
</dbReference>
<accession>A0AAV0CPX8</accession>
<comment type="caution">
    <text evidence="2">The sequence shown here is derived from an EMBL/GenBank/DDBJ whole genome shotgun (WGS) entry which is preliminary data.</text>
</comment>
<organism evidence="2 3">
    <name type="scientific">Cuscuta epithymum</name>
    <dbReference type="NCBI Taxonomy" id="186058"/>
    <lineage>
        <taxon>Eukaryota</taxon>
        <taxon>Viridiplantae</taxon>
        <taxon>Streptophyta</taxon>
        <taxon>Embryophyta</taxon>
        <taxon>Tracheophyta</taxon>
        <taxon>Spermatophyta</taxon>
        <taxon>Magnoliopsida</taxon>
        <taxon>eudicotyledons</taxon>
        <taxon>Gunneridae</taxon>
        <taxon>Pentapetalae</taxon>
        <taxon>asterids</taxon>
        <taxon>lamiids</taxon>
        <taxon>Solanales</taxon>
        <taxon>Convolvulaceae</taxon>
        <taxon>Cuscuteae</taxon>
        <taxon>Cuscuta</taxon>
        <taxon>Cuscuta subgen. Cuscuta</taxon>
    </lineage>
</organism>
<evidence type="ECO:0000256" key="1">
    <source>
        <dbReference type="SAM" id="MobiDB-lite"/>
    </source>
</evidence>
<dbReference type="InterPro" id="IPR036758">
    <property type="entry name" value="At5g01610-like"/>
</dbReference>
<dbReference type="EMBL" id="CAMAPF010000035">
    <property type="protein sequence ID" value="CAH9080808.1"/>
    <property type="molecule type" value="Genomic_DNA"/>
</dbReference>
<dbReference type="Gene3D" id="2.30.240.10">
    <property type="entry name" value="At5g01610-like"/>
    <property type="match status" value="1"/>
</dbReference>
<feature type="compositionally biased region" description="Polar residues" evidence="1">
    <location>
        <begin position="19"/>
        <end position="31"/>
    </location>
</feature>
<protein>
    <submittedName>
        <fullName evidence="2">Uncharacterized protein</fullName>
    </submittedName>
</protein>
<evidence type="ECO:0000313" key="3">
    <source>
        <dbReference type="Proteomes" id="UP001152523"/>
    </source>
</evidence>
<reference evidence="2" key="1">
    <citation type="submission" date="2022-07" db="EMBL/GenBank/DDBJ databases">
        <authorList>
            <person name="Macas J."/>
            <person name="Novak P."/>
            <person name="Neumann P."/>
        </authorList>
    </citation>
    <scope>NUCLEOTIDE SEQUENCE</scope>
</reference>